<evidence type="ECO:0000256" key="2">
    <source>
        <dbReference type="SAM" id="Coils"/>
    </source>
</evidence>
<dbReference type="InterPro" id="IPR002104">
    <property type="entry name" value="Integrase_catalytic"/>
</dbReference>
<dbReference type="GO" id="GO:0003677">
    <property type="term" value="F:DNA binding"/>
    <property type="evidence" value="ECO:0007669"/>
    <property type="project" value="InterPro"/>
</dbReference>
<organism evidence="4 5">
    <name type="scientific">Richelia intracellularis HH01</name>
    <dbReference type="NCBI Taxonomy" id="1165094"/>
    <lineage>
        <taxon>Bacteria</taxon>
        <taxon>Bacillati</taxon>
        <taxon>Cyanobacteriota</taxon>
        <taxon>Cyanophyceae</taxon>
        <taxon>Nostocales</taxon>
        <taxon>Nostocaceae</taxon>
        <taxon>Richelia</taxon>
    </lineage>
</organism>
<dbReference type="InterPro" id="IPR013762">
    <property type="entry name" value="Integrase-like_cat_sf"/>
</dbReference>
<keyword evidence="2" id="KW-0175">Coiled coil</keyword>
<evidence type="ECO:0000259" key="3">
    <source>
        <dbReference type="PROSITE" id="PS51898"/>
    </source>
</evidence>
<dbReference type="GO" id="GO:0006310">
    <property type="term" value="P:DNA recombination"/>
    <property type="evidence" value="ECO:0007669"/>
    <property type="project" value="UniProtKB-KW"/>
</dbReference>
<comment type="caution">
    <text evidence="4">The sequence shown here is derived from an EMBL/GenBank/DDBJ whole genome shotgun (WGS) entry which is preliminary data.</text>
</comment>
<reference evidence="5" key="2">
    <citation type="submission" date="2016-01" db="EMBL/GenBank/DDBJ databases">
        <title>Diatom-associated endosymboitic cyanobacterium lacks core nitrogen metabolism enzymes.</title>
        <authorList>
            <person name="Hilton J.A."/>
            <person name="Foster R.A."/>
            <person name="Tripp H.J."/>
            <person name="Carter B.J."/>
            <person name="Zehr J.P."/>
            <person name="Villareal T.A."/>
        </authorList>
    </citation>
    <scope>NUCLEOTIDE SEQUENCE [LARGE SCALE GENOMIC DNA]</scope>
    <source>
        <strain evidence="5">HH01</strain>
    </source>
</reference>
<dbReference type="Gene3D" id="1.10.443.10">
    <property type="entry name" value="Intergrase catalytic core"/>
    <property type="match status" value="1"/>
</dbReference>
<protein>
    <submittedName>
        <fullName evidence="4">Phage integrase family</fullName>
    </submittedName>
</protein>
<dbReference type="EMBL" id="CAIY01000033">
    <property type="protein sequence ID" value="CCH67085.1"/>
    <property type="molecule type" value="Genomic_DNA"/>
</dbReference>
<dbReference type="STRING" id="1165094.RINTHH_9300"/>
<feature type="domain" description="Tyr recombinase" evidence="3">
    <location>
        <begin position="1"/>
        <end position="144"/>
    </location>
</feature>
<gene>
    <name evidence="4" type="ORF">RINTHH_9300</name>
</gene>
<keyword evidence="5" id="KW-1185">Reference proteome</keyword>
<reference evidence="4 5" key="1">
    <citation type="submission" date="2012-05" db="EMBL/GenBank/DDBJ databases">
        <authorList>
            <person name="Hilton J."/>
        </authorList>
    </citation>
    <scope>NUCLEOTIDE SEQUENCE [LARGE SCALE GENOMIC DNA]</scope>
    <source>
        <strain evidence="4 5">HH01</strain>
    </source>
</reference>
<accession>M1X2M5</accession>
<dbReference type="Proteomes" id="UP000053051">
    <property type="component" value="Unassembled WGS sequence"/>
</dbReference>
<evidence type="ECO:0000313" key="5">
    <source>
        <dbReference type="Proteomes" id="UP000053051"/>
    </source>
</evidence>
<dbReference type="PROSITE" id="PS51898">
    <property type="entry name" value="TYR_RECOMBINASE"/>
    <property type="match status" value="1"/>
</dbReference>
<keyword evidence="1" id="KW-0233">DNA recombination</keyword>
<dbReference type="InterPro" id="IPR011010">
    <property type="entry name" value="DNA_brk_join_enz"/>
</dbReference>
<dbReference type="GO" id="GO:0015074">
    <property type="term" value="P:DNA integration"/>
    <property type="evidence" value="ECO:0007669"/>
    <property type="project" value="InterPro"/>
</dbReference>
<sequence>MLASYGLRPHELFAIDLQTFCNPDNKFYLVYLDPRLTGGTKTGERKCGIPPLYPPWIELFDLQNVKMPEVTGKLSTQTAKIQIRFRNTNIGFRPYDLRHAYAIRGHSLRVPIKTMADYMGHTVQEHTKTYQRWMDKNINLEIYREVVINKPVSNREALKKRVEELEAENLVLKAENETLKGTLIRYQLLGI</sequence>
<name>M1X2M5_9NOST</name>
<dbReference type="SUPFAM" id="SSF56349">
    <property type="entry name" value="DNA breaking-rejoining enzymes"/>
    <property type="match status" value="1"/>
</dbReference>
<evidence type="ECO:0000256" key="1">
    <source>
        <dbReference type="ARBA" id="ARBA00023172"/>
    </source>
</evidence>
<dbReference type="AlphaFoldDB" id="M1X2M5"/>
<proteinExistence type="predicted"/>
<evidence type="ECO:0000313" key="4">
    <source>
        <dbReference type="EMBL" id="CCH67085.1"/>
    </source>
</evidence>
<feature type="coiled-coil region" evidence="2">
    <location>
        <begin position="155"/>
        <end position="182"/>
    </location>
</feature>